<feature type="domain" description="Sulfatase N-terminal" evidence="5">
    <location>
        <begin position="4"/>
        <end position="399"/>
    </location>
</feature>
<comment type="caution">
    <text evidence="6">The sequence shown here is derived from an EMBL/GenBank/DDBJ whole genome shotgun (WGS) entry which is preliminary data.</text>
</comment>
<keyword evidence="3" id="KW-0378">Hydrolase</keyword>
<dbReference type="Proteomes" id="UP000238823">
    <property type="component" value="Unassembled WGS sequence"/>
</dbReference>
<accession>A0A2S9YTN9</accession>
<evidence type="ECO:0000259" key="5">
    <source>
        <dbReference type="Pfam" id="PF00884"/>
    </source>
</evidence>
<reference evidence="6 7" key="1">
    <citation type="submission" date="2018-03" db="EMBL/GenBank/DDBJ databases">
        <title>Draft Genome Sequences of the Obligatory Marine Myxobacteria Enhygromyxa salina SWB007.</title>
        <authorList>
            <person name="Poehlein A."/>
            <person name="Moghaddam J.A."/>
            <person name="Harms H."/>
            <person name="Alanjari M."/>
            <person name="Koenig G.M."/>
            <person name="Daniel R."/>
            <person name="Schaeberle T.F."/>
        </authorList>
    </citation>
    <scope>NUCLEOTIDE SEQUENCE [LARGE SCALE GENOMIC DNA]</scope>
    <source>
        <strain evidence="6 7">SWB007</strain>
    </source>
</reference>
<dbReference type="Pfam" id="PF00884">
    <property type="entry name" value="Sulfatase"/>
    <property type="match status" value="1"/>
</dbReference>
<dbReference type="SUPFAM" id="SSF53649">
    <property type="entry name" value="Alkaline phosphatase-like"/>
    <property type="match status" value="1"/>
</dbReference>
<organism evidence="6 7">
    <name type="scientific">Enhygromyxa salina</name>
    <dbReference type="NCBI Taxonomy" id="215803"/>
    <lineage>
        <taxon>Bacteria</taxon>
        <taxon>Pseudomonadati</taxon>
        <taxon>Myxococcota</taxon>
        <taxon>Polyangia</taxon>
        <taxon>Nannocystales</taxon>
        <taxon>Nannocystaceae</taxon>
        <taxon>Enhygromyxa</taxon>
    </lineage>
</organism>
<sequence length="745" mass="80878">MSKPNILIILADDLGVDVFRVNAKAHKVVAQVNGPTSVAGPVELPNFGRLLAAGVHFQHTWAHPVCTPTRASLWTGMQAWKTRLGFPSGGDDNIVSPAITGQPIQALAQSLVGYKCAMFGKWDLGAAKTPVDWGWHEFAGTFRGGVRQDGVLQYGFPRPPTPVTYARLKNPTNSSAPEKCAAAVAALEAQYDAQFLTNNPDLRNYIWEKDRVGADGKTQPPIGPGEREHIYLTEDQVGDAKRWIRARPSGEPWCVALNLIAPHDPFHVPPKHTFSPTTIKDPSNPTTQEMLVAMIEAVDYYLGDLFKAIAGQLENTVVIFAGDNGTQDFDPDRQNASVDEQLGDDKNTSAVGGVHVPMIIADGGLMQGKAACYMNLAPRSIPAPVHIIDVYNTVLDIGGVTTTPSTDSISIAPHLNENVRKPTRTHNFSQMYLRPAPGQPTPGIAASVADSAYQYKLTCEVLLDPNTSETVDRAGKPTSNLVFDYKFSFLAPDPEISGSYRDQLLGGLTPNADGTFTVNDLAYEDKILELYSVLARERPYDDPDSSFPVIKKSSFVFPSNLLNTPVLIENLATKRYLFSDGPNITRSRGAEGGWSASSGFASPKVVGADANYYNRALWIIRRQGQQFLIESLETKRYLFSPGAMLSRQRGGEAGWKASSGFESPAVLGTDANYYNRALWVIQPQGAAFLLANAKTKRYAFSDGPAMTGSRGAEGGWKASSGFESPTVVGADANYYNRALWSIKRA</sequence>
<name>A0A2S9YTN9_9BACT</name>
<dbReference type="RefSeq" id="WP_106088768.1">
    <property type="nucleotide sequence ID" value="NZ_PVNL01000041.1"/>
</dbReference>
<dbReference type="InterPro" id="IPR024607">
    <property type="entry name" value="Sulfatase_CS"/>
</dbReference>
<dbReference type="PANTHER" id="PTHR42693:SF33">
    <property type="entry name" value="ARYLSULFATASE"/>
    <property type="match status" value="1"/>
</dbReference>
<dbReference type="GO" id="GO:0004065">
    <property type="term" value="F:arylsulfatase activity"/>
    <property type="evidence" value="ECO:0007669"/>
    <property type="project" value="TreeGrafter"/>
</dbReference>
<dbReference type="GO" id="GO:0046872">
    <property type="term" value="F:metal ion binding"/>
    <property type="evidence" value="ECO:0007669"/>
    <property type="project" value="UniProtKB-KW"/>
</dbReference>
<evidence type="ECO:0000313" key="6">
    <source>
        <dbReference type="EMBL" id="PRQ08454.1"/>
    </source>
</evidence>
<evidence type="ECO:0000256" key="2">
    <source>
        <dbReference type="ARBA" id="ARBA00022723"/>
    </source>
</evidence>
<evidence type="ECO:0000256" key="4">
    <source>
        <dbReference type="ARBA" id="ARBA00022837"/>
    </source>
</evidence>
<keyword evidence="2" id="KW-0479">Metal-binding</keyword>
<gene>
    <name evidence="6" type="ORF">ENSA7_17390</name>
</gene>
<evidence type="ECO:0000256" key="3">
    <source>
        <dbReference type="ARBA" id="ARBA00022801"/>
    </source>
</evidence>
<protein>
    <submittedName>
        <fullName evidence="6">Sulfatase</fullName>
    </submittedName>
</protein>
<dbReference type="OrthoDB" id="5500422at2"/>
<keyword evidence="4" id="KW-0106">Calcium</keyword>
<dbReference type="InterPro" id="IPR000917">
    <property type="entry name" value="Sulfatase_N"/>
</dbReference>
<dbReference type="EMBL" id="PVNL01000041">
    <property type="protein sequence ID" value="PRQ08454.1"/>
    <property type="molecule type" value="Genomic_DNA"/>
</dbReference>
<dbReference type="PROSITE" id="PS00523">
    <property type="entry name" value="SULFATASE_1"/>
    <property type="match status" value="1"/>
</dbReference>
<dbReference type="PANTHER" id="PTHR42693">
    <property type="entry name" value="ARYLSULFATASE FAMILY MEMBER"/>
    <property type="match status" value="1"/>
</dbReference>
<evidence type="ECO:0000256" key="1">
    <source>
        <dbReference type="ARBA" id="ARBA00008779"/>
    </source>
</evidence>
<comment type="similarity">
    <text evidence="1">Belongs to the sulfatase family.</text>
</comment>
<dbReference type="InterPro" id="IPR017850">
    <property type="entry name" value="Alkaline_phosphatase_core_sf"/>
</dbReference>
<dbReference type="InterPro" id="IPR050738">
    <property type="entry name" value="Sulfatase"/>
</dbReference>
<dbReference type="Gene3D" id="3.40.720.10">
    <property type="entry name" value="Alkaline Phosphatase, subunit A"/>
    <property type="match status" value="1"/>
</dbReference>
<proteinExistence type="inferred from homology"/>
<dbReference type="AlphaFoldDB" id="A0A2S9YTN9"/>
<evidence type="ECO:0000313" key="7">
    <source>
        <dbReference type="Proteomes" id="UP000238823"/>
    </source>
</evidence>